<dbReference type="Proteomes" id="UP001596072">
    <property type="component" value="Unassembled WGS sequence"/>
</dbReference>
<evidence type="ECO:0000313" key="4">
    <source>
        <dbReference type="EMBL" id="MFC5731411.1"/>
    </source>
</evidence>
<dbReference type="RefSeq" id="WP_136436482.1">
    <property type="nucleotide sequence ID" value="NZ_JBHSNS010000015.1"/>
</dbReference>
<dbReference type="PROSITE" id="PS50921">
    <property type="entry name" value="ANTAR"/>
    <property type="match status" value="1"/>
</dbReference>
<dbReference type="Gene3D" id="3.30.450.40">
    <property type="match status" value="1"/>
</dbReference>
<keyword evidence="1" id="KW-0805">Transcription regulation</keyword>
<evidence type="ECO:0000256" key="1">
    <source>
        <dbReference type="ARBA" id="ARBA00023015"/>
    </source>
</evidence>
<keyword evidence="5" id="KW-1185">Reference proteome</keyword>
<organism evidence="4 5">
    <name type="scientific">Nocardioides vastitatis</name>
    <dbReference type="NCBI Taxonomy" id="2568655"/>
    <lineage>
        <taxon>Bacteria</taxon>
        <taxon>Bacillati</taxon>
        <taxon>Actinomycetota</taxon>
        <taxon>Actinomycetes</taxon>
        <taxon>Propionibacteriales</taxon>
        <taxon>Nocardioidaceae</taxon>
        <taxon>Nocardioides</taxon>
    </lineage>
</organism>
<evidence type="ECO:0000313" key="5">
    <source>
        <dbReference type="Proteomes" id="UP001596072"/>
    </source>
</evidence>
<gene>
    <name evidence="4" type="ORF">ACFPQB_21040</name>
</gene>
<comment type="caution">
    <text evidence="4">The sequence shown here is derived from an EMBL/GenBank/DDBJ whole genome shotgun (WGS) entry which is preliminary data.</text>
</comment>
<feature type="domain" description="ANTAR" evidence="3">
    <location>
        <begin position="158"/>
        <end position="219"/>
    </location>
</feature>
<keyword evidence="2" id="KW-0804">Transcription</keyword>
<evidence type="ECO:0000256" key="2">
    <source>
        <dbReference type="ARBA" id="ARBA00023163"/>
    </source>
</evidence>
<name>A0ABW0ZKK3_9ACTN</name>
<dbReference type="InterPro" id="IPR005561">
    <property type="entry name" value="ANTAR"/>
</dbReference>
<dbReference type="EMBL" id="JBHSNS010000015">
    <property type="protein sequence ID" value="MFC5731411.1"/>
    <property type="molecule type" value="Genomic_DNA"/>
</dbReference>
<accession>A0ABW0ZKK3</accession>
<dbReference type="InterPro" id="IPR029016">
    <property type="entry name" value="GAF-like_dom_sf"/>
</dbReference>
<proteinExistence type="predicted"/>
<evidence type="ECO:0000259" key="3">
    <source>
        <dbReference type="PROSITE" id="PS50921"/>
    </source>
</evidence>
<dbReference type="Pfam" id="PF03861">
    <property type="entry name" value="ANTAR"/>
    <property type="match status" value="1"/>
</dbReference>
<protein>
    <submittedName>
        <fullName evidence="4">GAF and ANTAR domain-containing protein</fullName>
    </submittedName>
</protein>
<sequence length="234" mass="25212">MGELLNRLTGALSVRDREEPLSGRLCDSYRELAGADGAAITVHYETANRVTLCTTNQVAHRLEDLQDVLGEGPGHTASASGQIESCVVPAPASPRWPIFVDAAQDVVDSAQILAVPMHPDRHAFGVITLYQSPRTDHPLALERKELQFLANVVGAALITDTDASDEVTSGPWASRAQIHQATGMVVAQLHISPEDALALLRAHAYGQQTTLSNVATAVVGRRIKFPSTDWWYSS</sequence>
<reference evidence="5" key="1">
    <citation type="journal article" date="2019" name="Int. J. Syst. Evol. Microbiol.">
        <title>The Global Catalogue of Microorganisms (GCM) 10K type strain sequencing project: providing services to taxonomists for standard genome sequencing and annotation.</title>
        <authorList>
            <consortium name="The Broad Institute Genomics Platform"/>
            <consortium name="The Broad Institute Genome Sequencing Center for Infectious Disease"/>
            <person name="Wu L."/>
            <person name="Ma J."/>
        </authorList>
    </citation>
    <scope>NUCLEOTIDE SEQUENCE [LARGE SCALE GENOMIC DNA]</scope>
    <source>
        <strain evidence="5">YIM 94188</strain>
    </source>
</reference>
<dbReference type="Gene3D" id="1.10.10.10">
    <property type="entry name" value="Winged helix-like DNA-binding domain superfamily/Winged helix DNA-binding domain"/>
    <property type="match status" value="1"/>
</dbReference>
<dbReference type="SMART" id="SM01012">
    <property type="entry name" value="ANTAR"/>
    <property type="match status" value="1"/>
</dbReference>
<dbReference type="InterPro" id="IPR036388">
    <property type="entry name" value="WH-like_DNA-bd_sf"/>
</dbReference>
<dbReference type="SUPFAM" id="SSF55781">
    <property type="entry name" value="GAF domain-like"/>
    <property type="match status" value="1"/>
</dbReference>